<feature type="compositionally biased region" description="Basic and acidic residues" evidence="1">
    <location>
        <begin position="64"/>
        <end position="83"/>
    </location>
</feature>
<accession>A0AAX4JUC2</accession>
<feature type="region of interest" description="Disordered" evidence="1">
    <location>
        <begin position="1"/>
        <end position="85"/>
    </location>
</feature>
<feature type="compositionally biased region" description="Acidic residues" evidence="1">
    <location>
        <begin position="1"/>
        <end position="10"/>
    </location>
</feature>
<reference evidence="2 3" key="1">
    <citation type="submission" date="2024-01" db="EMBL/GenBank/DDBJ databases">
        <title>Comparative genomics of Cryptococcus and Kwoniella reveals pathogenesis evolution and contrasting modes of karyotype evolution via chromosome fusion or intercentromeric recombination.</title>
        <authorList>
            <person name="Coelho M.A."/>
            <person name="David-Palma M."/>
            <person name="Shea T."/>
            <person name="Bowers K."/>
            <person name="McGinley-Smith S."/>
            <person name="Mohammad A.W."/>
            <person name="Gnirke A."/>
            <person name="Yurkov A.M."/>
            <person name="Nowrousian M."/>
            <person name="Sun S."/>
            <person name="Cuomo C.A."/>
            <person name="Heitman J."/>
        </authorList>
    </citation>
    <scope>NUCLEOTIDE SEQUENCE [LARGE SCALE GENOMIC DNA]</scope>
    <source>
        <strain evidence="2 3">CBS 6074</strain>
    </source>
</reference>
<evidence type="ECO:0000313" key="3">
    <source>
        <dbReference type="Proteomes" id="UP001355207"/>
    </source>
</evidence>
<dbReference type="RefSeq" id="XP_066075297.1">
    <property type="nucleotide sequence ID" value="XM_066219200.1"/>
</dbReference>
<evidence type="ECO:0000256" key="1">
    <source>
        <dbReference type="SAM" id="MobiDB-lite"/>
    </source>
</evidence>
<gene>
    <name evidence="2" type="ORF">L201_003445</name>
</gene>
<name>A0AAX4JUC2_9TREE</name>
<evidence type="ECO:0008006" key="4">
    <source>
        <dbReference type="Google" id="ProtNLM"/>
    </source>
</evidence>
<dbReference type="GeneID" id="91094115"/>
<feature type="compositionally biased region" description="Basic and acidic residues" evidence="1">
    <location>
        <begin position="31"/>
        <end position="41"/>
    </location>
</feature>
<dbReference type="AlphaFoldDB" id="A0AAX4JUC2"/>
<dbReference type="EMBL" id="CP144101">
    <property type="protein sequence ID" value="WWC88534.1"/>
    <property type="molecule type" value="Genomic_DNA"/>
</dbReference>
<protein>
    <recommendedName>
        <fullName evidence="4">SHSP domain-containing protein</fullName>
    </recommendedName>
</protein>
<proteinExistence type="predicted"/>
<evidence type="ECO:0000313" key="2">
    <source>
        <dbReference type="EMBL" id="WWC88534.1"/>
    </source>
</evidence>
<organism evidence="2 3">
    <name type="scientific">Kwoniella dendrophila CBS 6074</name>
    <dbReference type="NCBI Taxonomy" id="1295534"/>
    <lineage>
        <taxon>Eukaryota</taxon>
        <taxon>Fungi</taxon>
        <taxon>Dikarya</taxon>
        <taxon>Basidiomycota</taxon>
        <taxon>Agaricomycotina</taxon>
        <taxon>Tremellomycetes</taxon>
        <taxon>Tremellales</taxon>
        <taxon>Cryptococcaceae</taxon>
        <taxon>Kwoniella</taxon>
    </lineage>
</organism>
<keyword evidence="3" id="KW-1185">Reference proteome</keyword>
<sequence>MFEFDGQVELENDHKSNTHGKASKTNTEQRIFAEIEREKVTGRFHRAGSTSSDQVDENSQSRIGFRDNLRKSFSRENSSRQGEDNGTYTCSAVITILSEDLTPYNIPAGETVRVKFPKLTFGNDNESNLTDETQMELTKPSEFKYHSDGGYQAVHTAYTRNPFRRNFRNSIIFPDMPASVTWRNGCAQVKLSLEIHEKISKVFKDS</sequence>
<feature type="compositionally biased region" description="Polar residues" evidence="1">
    <location>
        <begin position="48"/>
        <end position="62"/>
    </location>
</feature>
<dbReference type="Proteomes" id="UP001355207">
    <property type="component" value="Chromosome 4"/>
</dbReference>